<dbReference type="Gene3D" id="3.40.250.10">
    <property type="entry name" value="Rhodanese-like domain"/>
    <property type="match status" value="4"/>
</dbReference>
<evidence type="ECO:0000313" key="3">
    <source>
        <dbReference type="Proteomes" id="UP000292781"/>
    </source>
</evidence>
<dbReference type="Pfam" id="PF00581">
    <property type="entry name" value="Rhodanese"/>
    <property type="match status" value="3"/>
</dbReference>
<dbReference type="AlphaFoldDB" id="A0A4Q9VJL0"/>
<keyword evidence="3" id="KW-1185">Reference proteome</keyword>
<dbReference type="RefSeq" id="WP_131310626.1">
    <property type="nucleotide sequence ID" value="NZ_SJFN01000025.1"/>
</dbReference>
<dbReference type="PANTHER" id="PTHR44086:SF10">
    <property type="entry name" value="THIOSULFATE SULFURTRANSFERASE_RHODANESE-LIKE DOMAIN-CONTAINING PROTEIN 3"/>
    <property type="match status" value="1"/>
</dbReference>
<reference evidence="2 3" key="1">
    <citation type="submission" date="2019-02" db="EMBL/GenBank/DDBJ databases">
        <title>Siculibacillus lacustris gen. nov., sp. nov., a new rosette-forming bacterium isolated from a freshwater crater lake (Lake St. Ana, Romania).</title>
        <authorList>
            <person name="Felfoldi T."/>
            <person name="Marton Z."/>
            <person name="Szabo A."/>
            <person name="Mentes A."/>
            <person name="Boka K."/>
            <person name="Marialigeti K."/>
            <person name="Mathe I."/>
            <person name="Koncz M."/>
            <person name="Schumann P."/>
            <person name="Toth E."/>
        </authorList>
    </citation>
    <scope>NUCLEOTIDE SEQUENCE [LARGE SCALE GENOMIC DNA]</scope>
    <source>
        <strain evidence="2 3">SA-279</strain>
    </source>
</reference>
<protein>
    <submittedName>
        <fullName evidence="2">Sulfurtransferase</fullName>
    </submittedName>
</protein>
<keyword evidence="2" id="KW-0808">Transferase</keyword>
<dbReference type="InterPro" id="IPR001763">
    <property type="entry name" value="Rhodanese-like_dom"/>
</dbReference>
<feature type="domain" description="Rhodanese" evidence="1">
    <location>
        <begin position="16"/>
        <end position="106"/>
    </location>
</feature>
<dbReference type="PANTHER" id="PTHR44086">
    <property type="entry name" value="THIOSULFATE SULFURTRANSFERASE RDL2, MITOCHONDRIAL-RELATED"/>
    <property type="match status" value="1"/>
</dbReference>
<organism evidence="2 3">
    <name type="scientific">Siculibacillus lacustris</name>
    <dbReference type="NCBI Taxonomy" id="1549641"/>
    <lineage>
        <taxon>Bacteria</taxon>
        <taxon>Pseudomonadati</taxon>
        <taxon>Pseudomonadota</taxon>
        <taxon>Alphaproteobacteria</taxon>
        <taxon>Hyphomicrobiales</taxon>
        <taxon>Ancalomicrobiaceae</taxon>
        <taxon>Siculibacillus</taxon>
    </lineage>
</organism>
<sequence length="535" mass="56839">MTRSITPEALAAALADGGEIALLDVREPGQIGEGQIFWSAPAPYSRFELDLAAGVPNRAVRLVLVDDGDGLAEKAAARAATLGYGDVAVLDGGVAAWAAAGHPLFKGVDVPGKAFGECVEHAFATPSISAEELARRLARGDDLVVIDGRPIDEYRKMTIPGSRCCPNGELPYRLPALVPNPATTVVINCAGRTRSILGTEILRSIGLPNPVLALENGTMGWQLAGFDLEHGADRMYGPGLAGPALDGLRTRARDLARRTGVVELDAEEAGRWLADPSRTTYLLDVRTAEEHAAGHLAGARHAPGGQLLQATARWAPVRGARLLLLDDGGERAPVVAAWLARAGHRTAVLVEGKAAWPDLALNRTTPPPPAPRLPPIDAAALAGREDEGLLFDLRPSRAHRAGHPRGARWSLRPRLAADLAAAQPDAPIVLIADDPAIAELAATEIPADRRAAVRVLGDPPERWPAAGLILEASPDRPSDAESIDHLFFVHDRHAGNLDAARRYLAWETGLIDQLETVDRIGFFSRLPRPVPGARR</sequence>
<dbReference type="InterPro" id="IPR036873">
    <property type="entry name" value="Rhodanese-like_dom_sf"/>
</dbReference>
<name>A0A4Q9VJL0_9HYPH</name>
<dbReference type="Proteomes" id="UP000292781">
    <property type="component" value="Unassembled WGS sequence"/>
</dbReference>
<feature type="domain" description="Rhodanese" evidence="1">
    <location>
        <begin position="139"/>
        <end position="230"/>
    </location>
</feature>
<dbReference type="SUPFAM" id="SSF52821">
    <property type="entry name" value="Rhodanese/Cell cycle control phosphatase"/>
    <property type="match status" value="4"/>
</dbReference>
<evidence type="ECO:0000259" key="1">
    <source>
        <dbReference type="PROSITE" id="PS50206"/>
    </source>
</evidence>
<dbReference type="GO" id="GO:0004792">
    <property type="term" value="F:thiosulfate-cyanide sulfurtransferase activity"/>
    <property type="evidence" value="ECO:0007669"/>
    <property type="project" value="TreeGrafter"/>
</dbReference>
<dbReference type="SMART" id="SM00450">
    <property type="entry name" value="RHOD"/>
    <property type="match status" value="3"/>
</dbReference>
<feature type="domain" description="Rhodanese" evidence="1">
    <location>
        <begin position="276"/>
        <end position="365"/>
    </location>
</feature>
<evidence type="ECO:0000313" key="2">
    <source>
        <dbReference type="EMBL" id="TBW35524.1"/>
    </source>
</evidence>
<dbReference type="OrthoDB" id="9802991at2"/>
<proteinExistence type="predicted"/>
<comment type="caution">
    <text evidence="2">The sequence shown here is derived from an EMBL/GenBank/DDBJ whole genome shotgun (WGS) entry which is preliminary data.</text>
</comment>
<accession>A0A4Q9VJL0</accession>
<gene>
    <name evidence="2" type="ORF">EYW49_15985</name>
</gene>
<dbReference type="PROSITE" id="PS50206">
    <property type="entry name" value="RHODANESE_3"/>
    <property type="match status" value="3"/>
</dbReference>
<dbReference type="EMBL" id="SJFN01000025">
    <property type="protein sequence ID" value="TBW35524.1"/>
    <property type="molecule type" value="Genomic_DNA"/>
</dbReference>